<dbReference type="InterPro" id="IPR036779">
    <property type="entry name" value="LysM_dom_sf"/>
</dbReference>
<dbReference type="AlphaFoldDB" id="A0A1M6GCJ0"/>
<dbReference type="PROSITE" id="PS51782">
    <property type="entry name" value="LYSM"/>
    <property type="match status" value="1"/>
</dbReference>
<evidence type="ECO:0000256" key="1">
    <source>
        <dbReference type="SAM" id="MobiDB-lite"/>
    </source>
</evidence>
<feature type="compositionally biased region" description="Low complexity" evidence="1">
    <location>
        <begin position="345"/>
        <end position="380"/>
    </location>
</feature>
<keyword evidence="2" id="KW-0812">Transmembrane</keyword>
<keyword evidence="2" id="KW-1133">Transmembrane helix</keyword>
<dbReference type="SUPFAM" id="SSF54106">
    <property type="entry name" value="LysM domain"/>
    <property type="match status" value="1"/>
</dbReference>
<feature type="domain" description="LysM" evidence="3">
    <location>
        <begin position="389"/>
        <end position="436"/>
    </location>
</feature>
<feature type="transmembrane region" description="Helical" evidence="2">
    <location>
        <begin position="312"/>
        <end position="333"/>
    </location>
</feature>
<dbReference type="OrthoDB" id="2583609at2"/>
<dbReference type="Proteomes" id="UP000324781">
    <property type="component" value="Unassembled WGS sequence"/>
</dbReference>
<proteinExistence type="predicted"/>
<dbReference type="Gene3D" id="3.60.40.10">
    <property type="entry name" value="PPM-type phosphatase domain"/>
    <property type="match status" value="1"/>
</dbReference>
<name>A0A1M6GCJ0_9FIRM</name>
<accession>A0A1M6GCJ0</accession>
<sequence>MSSVIKINACVYSRKGYGRESNTNSFYMNGKFTSEQHIDNVQASMENRGTEYLFSIADNMNGADEDNDTQIAIIDELRRYHEKITVNGGDLKFKVKELEAQITDISRLLTSFLEMNRVPAEDPRWGIGFGSLLVSDGQFVAATAGNCKVFMMRDGMFRPLAGETSRAKRMLDALIQPGESVEDEEITLPDENPESPVVISDIYEVTEGDCFLLCSDGLVKALGEEKIEDILSLRSDSTYIAYKLVDEAMKRTTFGDLTAMVVQVERRYEGTAIARKTTTRTSQVKNRVERLNRAPAVTYKYNRKRGGRYQGALYGVLLVVTVLILFGIIGIMIKSMIDPGKEPARSPSASATATPTPTPSATPDLSTPDPADEPTFGETPTPTPEFEIKIHKVAAGDTISKIAQTYYGSTQYGPKLCEYNGITDPNKIMIGQEIKIPPKELLP</sequence>
<dbReference type="CDD" id="cd00118">
    <property type="entry name" value="LysM"/>
    <property type="match status" value="1"/>
</dbReference>
<dbReference type="SMART" id="SM00257">
    <property type="entry name" value="LysM"/>
    <property type="match status" value="1"/>
</dbReference>
<evidence type="ECO:0000256" key="2">
    <source>
        <dbReference type="SAM" id="Phobius"/>
    </source>
</evidence>
<keyword evidence="5" id="KW-1185">Reference proteome</keyword>
<protein>
    <submittedName>
        <fullName evidence="4">Serine/threonine protein phosphatase PrpC</fullName>
    </submittedName>
</protein>
<dbReference type="InterPro" id="IPR018392">
    <property type="entry name" value="LysM"/>
</dbReference>
<dbReference type="SUPFAM" id="SSF81606">
    <property type="entry name" value="PP2C-like"/>
    <property type="match status" value="1"/>
</dbReference>
<dbReference type="Pfam" id="PF01476">
    <property type="entry name" value="LysM"/>
    <property type="match status" value="1"/>
</dbReference>
<gene>
    <name evidence="4" type="ORF">SAMN05444373_10232</name>
</gene>
<evidence type="ECO:0000259" key="3">
    <source>
        <dbReference type="PROSITE" id="PS51782"/>
    </source>
</evidence>
<dbReference type="Gene3D" id="3.10.350.10">
    <property type="entry name" value="LysM domain"/>
    <property type="match status" value="1"/>
</dbReference>
<dbReference type="InterPro" id="IPR036457">
    <property type="entry name" value="PPM-type-like_dom_sf"/>
</dbReference>
<dbReference type="EMBL" id="FQZP01000023">
    <property type="protein sequence ID" value="SHJ07632.1"/>
    <property type="molecule type" value="Genomic_DNA"/>
</dbReference>
<organism evidence="4 5">
    <name type="scientific">Thermoclostridium caenicola</name>
    <dbReference type="NCBI Taxonomy" id="659425"/>
    <lineage>
        <taxon>Bacteria</taxon>
        <taxon>Bacillati</taxon>
        <taxon>Bacillota</taxon>
        <taxon>Clostridia</taxon>
        <taxon>Eubacteriales</taxon>
        <taxon>Oscillospiraceae</taxon>
        <taxon>Thermoclostridium</taxon>
    </lineage>
</organism>
<keyword evidence="2" id="KW-0472">Membrane</keyword>
<feature type="region of interest" description="Disordered" evidence="1">
    <location>
        <begin position="340"/>
        <end position="384"/>
    </location>
</feature>
<evidence type="ECO:0000313" key="5">
    <source>
        <dbReference type="Proteomes" id="UP000324781"/>
    </source>
</evidence>
<evidence type="ECO:0000313" key="4">
    <source>
        <dbReference type="EMBL" id="SHJ07632.1"/>
    </source>
</evidence>
<dbReference type="RefSeq" id="WP_149678707.1">
    <property type="nucleotide sequence ID" value="NZ_DAONMB010000048.1"/>
</dbReference>
<reference evidence="4 5" key="1">
    <citation type="submission" date="2016-11" db="EMBL/GenBank/DDBJ databases">
        <authorList>
            <person name="Varghese N."/>
            <person name="Submissions S."/>
        </authorList>
    </citation>
    <scope>NUCLEOTIDE SEQUENCE [LARGE SCALE GENOMIC DNA]</scope>
    <source>
        <strain evidence="4 5">DSM 19027</strain>
    </source>
</reference>